<evidence type="ECO:0000313" key="1">
    <source>
        <dbReference type="EMBL" id="CAI8880678.1"/>
    </source>
</evidence>
<proteinExistence type="predicted"/>
<sequence>MDFSVTWAESLFDSWYIFSSPGDAPINDLSKLVEISHVPLALSLTAQNRLYSVVSFGQRLSSLL</sequence>
<gene>
    <name evidence="1" type="ORF">MSZNOR_3053</name>
</gene>
<evidence type="ECO:0000313" key="2">
    <source>
        <dbReference type="Proteomes" id="UP001162030"/>
    </source>
</evidence>
<accession>A0ABM9I4G6</accession>
<name>A0ABM9I4G6_9GAMM</name>
<dbReference type="EMBL" id="OX458333">
    <property type="protein sequence ID" value="CAI8880678.1"/>
    <property type="molecule type" value="Genomic_DNA"/>
</dbReference>
<reference evidence="1 2" key="1">
    <citation type="submission" date="2023-03" db="EMBL/GenBank/DDBJ databases">
        <authorList>
            <person name="Pearce D."/>
        </authorList>
    </citation>
    <scope>NUCLEOTIDE SEQUENCE [LARGE SCALE GENOMIC DNA]</scope>
    <source>
        <strain evidence="1">Msz</strain>
    </source>
</reference>
<dbReference type="Proteomes" id="UP001162030">
    <property type="component" value="Chromosome"/>
</dbReference>
<organism evidence="1 2">
    <name type="scientific">Methylocaldum szegediense</name>
    <dbReference type="NCBI Taxonomy" id="73780"/>
    <lineage>
        <taxon>Bacteria</taxon>
        <taxon>Pseudomonadati</taxon>
        <taxon>Pseudomonadota</taxon>
        <taxon>Gammaproteobacteria</taxon>
        <taxon>Methylococcales</taxon>
        <taxon>Methylococcaceae</taxon>
        <taxon>Methylocaldum</taxon>
    </lineage>
</organism>
<protein>
    <submittedName>
        <fullName evidence="1">Uncharacterized protein</fullName>
    </submittedName>
</protein>
<keyword evidence="2" id="KW-1185">Reference proteome</keyword>